<dbReference type="Gene3D" id="2.60.40.4070">
    <property type="match status" value="1"/>
</dbReference>
<organism evidence="7 8">
    <name type="scientific">Izhakiella australiensis</name>
    <dbReference type="NCBI Taxonomy" id="1926881"/>
    <lineage>
        <taxon>Bacteria</taxon>
        <taxon>Pseudomonadati</taxon>
        <taxon>Pseudomonadota</taxon>
        <taxon>Gammaproteobacteria</taxon>
        <taxon>Enterobacterales</taxon>
        <taxon>Erwiniaceae</taxon>
        <taxon>Izhakiella</taxon>
    </lineage>
</organism>
<name>A0A1S8YIJ9_9GAMM</name>
<comment type="caution">
    <text evidence="7">The sequence shown here is derived from an EMBL/GenBank/DDBJ whole genome shotgun (WGS) entry which is preliminary data.</text>
</comment>
<reference evidence="7 8" key="1">
    <citation type="submission" date="2016-12" db="EMBL/GenBank/DDBJ databases">
        <title>Izhakiella australiana sp. nov. of genus Izhakiella isolated from Australian desert.</title>
        <authorList>
            <person name="Ji M."/>
        </authorList>
    </citation>
    <scope>NUCLEOTIDE SEQUENCE [LARGE SCALE GENOMIC DNA]</scope>
    <source>
        <strain evidence="7 8">D4N98</strain>
    </source>
</reference>
<evidence type="ECO:0000313" key="8">
    <source>
        <dbReference type="Proteomes" id="UP000190667"/>
    </source>
</evidence>
<sequence length="221" mass="23518">MNINPLDKGAAQAGSADSLPMNNGKAAGNMFLKLLVAQIENQDPTNPTDSAQFINQFSQMSQIESMNRMTREVNKVGTLVDNIQLLTLSSLVGKEAYVEGNRINLRQNSIVSGRLHLAHATSNLTLHIKDAAGQETLMSLGAQAAGDVNFKIDAAKLALNTGEYSLRTTTDGGEQNIPLELAGTVNSVRIDPDSHLPVLALSGVGDVLYTRLRQFGSSSAA</sequence>
<evidence type="ECO:0000256" key="5">
    <source>
        <dbReference type="RuleBase" id="RU362076"/>
    </source>
</evidence>
<dbReference type="EMBL" id="MRUL01000013">
    <property type="protein sequence ID" value="OON38755.1"/>
    <property type="molecule type" value="Genomic_DNA"/>
</dbReference>
<evidence type="ECO:0000259" key="6">
    <source>
        <dbReference type="Pfam" id="PF13860"/>
    </source>
</evidence>
<evidence type="ECO:0000256" key="2">
    <source>
        <dbReference type="ARBA" id="ARBA00016013"/>
    </source>
</evidence>
<comment type="function">
    <text evidence="4 5">Required for flagellar hook formation. May act as a scaffolding protein.</text>
</comment>
<feature type="domain" description="FlgD/Vpr Ig-like" evidence="6">
    <location>
        <begin position="100"/>
        <end position="171"/>
    </location>
</feature>
<dbReference type="OrthoDB" id="9785233at2"/>
<dbReference type="InterPro" id="IPR025965">
    <property type="entry name" value="FlgD/Vpr_Ig-like"/>
</dbReference>
<dbReference type="GO" id="GO:0044781">
    <property type="term" value="P:bacterial-type flagellum organization"/>
    <property type="evidence" value="ECO:0007669"/>
    <property type="project" value="UniProtKB-UniRule"/>
</dbReference>
<comment type="similarity">
    <text evidence="1 5">Belongs to the FlgD family.</text>
</comment>
<proteinExistence type="inferred from homology"/>
<keyword evidence="3 5" id="KW-1005">Bacterial flagellum biogenesis</keyword>
<evidence type="ECO:0000256" key="1">
    <source>
        <dbReference type="ARBA" id="ARBA00010577"/>
    </source>
</evidence>
<dbReference type="STRING" id="1926881.BTJ39_16835"/>
<protein>
    <recommendedName>
        <fullName evidence="2 5">Basal-body rod modification protein FlgD</fullName>
    </recommendedName>
</protein>
<dbReference type="RefSeq" id="WP_078003852.1">
    <property type="nucleotide sequence ID" value="NZ_MRUL01000013.1"/>
</dbReference>
<dbReference type="Pfam" id="PF13860">
    <property type="entry name" value="FlgD_ig"/>
    <property type="match status" value="1"/>
</dbReference>
<evidence type="ECO:0000313" key="7">
    <source>
        <dbReference type="EMBL" id="OON38755.1"/>
    </source>
</evidence>
<accession>A0A1S8YIJ9</accession>
<dbReference type="Pfam" id="PF03963">
    <property type="entry name" value="FlgD"/>
    <property type="match status" value="1"/>
</dbReference>
<dbReference type="Gene3D" id="2.30.30.910">
    <property type="match status" value="1"/>
</dbReference>
<evidence type="ECO:0000256" key="4">
    <source>
        <dbReference type="ARBA" id="ARBA00024746"/>
    </source>
</evidence>
<dbReference type="InterPro" id="IPR005648">
    <property type="entry name" value="FlgD"/>
</dbReference>
<gene>
    <name evidence="7" type="ORF">BTJ39_16835</name>
</gene>
<keyword evidence="8" id="KW-1185">Reference proteome</keyword>
<dbReference type="Proteomes" id="UP000190667">
    <property type="component" value="Unassembled WGS sequence"/>
</dbReference>
<evidence type="ECO:0000256" key="3">
    <source>
        <dbReference type="ARBA" id="ARBA00022795"/>
    </source>
</evidence>
<dbReference type="AlphaFoldDB" id="A0A1S8YIJ9"/>